<keyword evidence="1" id="KW-1133">Transmembrane helix</keyword>
<dbReference type="EMBL" id="CP022983">
    <property type="protein sequence ID" value="ASV66596.1"/>
    <property type="molecule type" value="Genomic_DNA"/>
</dbReference>
<protein>
    <recommendedName>
        <fullName evidence="4">DUF4306 domain-containing protein</fullName>
    </recommendedName>
</protein>
<keyword evidence="1" id="KW-0812">Transmembrane</keyword>
<keyword evidence="3" id="KW-1185">Reference proteome</keyword>
<dbReference type="RefSeq" id="WP_095370171.1">
    <property type="nucleotide sequence ID" value="NZ_CP022983.1"/>
</dbReference>
<dbReference type="AlphaFoldDB" id="A0A248TEK0"/>
<dbReference type="KEGG" id="bko:CKF48_04230"/>
<feature type="transmembrane region" description="Helical" evidence="1">
    <location>
        <begin position="65"/>
        <end position="81"/>
    </location>
</feature>
<reference evidence="2 3" key="1">
    <citation type="submission" date="2017-08" db="EMBL/GenBank/DDBJ databases">
        <title>Complete Genome Sequence of Bacillus kochii Oregon-R-modENCODE STRAIN BDGP4, isolated from Drosophila melanogaster gut.</title>
        <authorList>
            <person name="Wan K.H."/>
            <person name="Yu C."/>
            <person name="Park S."/>
            <person name="Hammonds A.S."/>
            <person name="Booth B.W."/>
            <person name="Celniker S.E."/>
        </authorList>
    </citation>
    <scope>NUCLEOTIDE SEQUENCE [LARGE SCALE GENOMIC DNA]</scope>
    <source>
        <strain evidence="2 3">BDGP4</strain>
    </source>
</reference>
<organism evidence="2 3">
    <name type="scientific">Cytobacillus kochii</name>
    <dbReference type="NCBI Taxonomy" id="859143"/>
    <lineage>
        <taxon>Bacteria</taxon>
        <taxon>Bacillati</taxon>
        <taxon>Bacillota</taxon>
        <taxon>Bacilli</taxon>
        <taxon>Bacillales</taxon>
        <taxon>Bacillaceae</taxon>
        <taxon>Cytobacillus</taxon>
    </lineage>
</organism>
<dbReference type="Proteomes" id="UP000215137">
    <property type="component" value="Chromosome"/>
</dbReference>
<name>A0A248TEK0_9BACI</name>
<gene>
    <name evidence="2" type="ORF">CKF48_04230</name>
</gene>
<proteinExistence type="predicted"/>
<feature type="transmembrane region" description="Helical" evidence="1">
    <location>
        <begin position="7"/>
        <end position="31"/>
    </location>
</feature>
<evidence type="ECO:0008006" key="4">
    <source>
        <dbReference type="Google" id="ProtNLM"/>
    </source>
</evidence>
<keyword evidence="1" id="KW-0472">Membrane</keyword>
<accession>A0A248TEK0</accession>
<evidence type="ECO:0000256" key="1">
    <source>
        <dbReference type="SAM" id="Phobius"/>
    </source>
</evidence>
<dbReference type="OrthoDB" id="9998897at2"/>
<evidence type="ECO:0000313" key="2">
    <source>
        <dbReference type="EMBL" id="ASV66596.1"/>
    </source>
</evidence>
<sequence>MKYIYSFSVFILVLLMCFYLVATSIVGSYLIGDELYKNHLIFPTAQDGTPTVVDQALYAFKVSGYPYYALLCFMMIIFTLYRKKRKSK</sequence>
<evidence type="ECO:0000313" key="3">
    <source>
        <dbReference type="Proteomes" id="UP000215137"/>
    </source>
</evidence>